<organism evidence="2">
    <name type="scientific">Cacopsylla melanoneura</name>
    <dbReference type="NCBI Taxonomy" id="428564"/>
    <lineage>
        <taxon>Eukaryota</taxon>
        <taxon>Metazoa</taxon>
        <taxon>Ecdysozoa</taxon>
        <taxon>Arthropoda</taxon>
        <taxon>Hexapoda</taxon>
        <taxon>Insecta</taxon>
        <taxon>Pterygota</taxon>
        <taxon>Neoptera</taxon>
        <taxon>Paraneoptera</taxon>
        <taxon>Hemiptera</taxon>
        <taxon>Sternorrhyncha</taxon>
        <taxon>Psylloidea</taxon>
        <taxon>Psyllidae</taxon>
        <taxon>Psyllinae</taxon>
        <taxon>Cacopsylla</taxon>
    </lineage>
</organism>
<feature type="transmembrane region" description="Helical" evidence="1">
    <location>
        <begin position="80"/>
        <end position="103"/>
    </location>
</feature>
<proteinExistence type="predicted"/>
<reference evidence="2" key="1">
    <citation type="submission" date="2021-05" db="EMBL/GenBank/DDBJ databases">
        <authorList>
            <person name="Alioto T."/>
            <person name="Alioto T."/>
            <person name="Gomez Garrido J."/>
        </authorList>
    </citation>
    <scope>NUCLEOTIDE SEQUENCE</scope>
</reference>
<sequence length="111" mass="12446">MYNIFSPFSFSHPLSPSYPLPLVLLLSPFPFHSHLLSTLFSLPPSVVSLSLSCPSICFLSFLLSLRLLSPSLYYLSSSFIFLSFCLAFISVGLTVHCSTFFSFNYKMLLLT</sequence>
<accession>A0A8D8TZU3</accession>
<name>A0A8D8TZU3_9HEMI</name>
<protein>
    <submittedName>
        <fullName evidence="2">Uncharacterized protein</fullName>
    </submittedName>
</protein>
<evidence type="ECO:0000256" key="1">
    <source>
        <dbReference type="SAM" id="Phobius"/>
    </source>
</evidence>
<keyword evidence="1" id="KW-0812">Transmembrane</keyword>
<keyword evidence="1" id="KW-0472">Membrane</keyword>
<keyword evidence="1" id="KW-1133">Transmembrane helix</keyword>
<evidence type="ECO:0000313" key="2">
    <source>
        <dbReference type="EMBL" id="CAG6697945.1"/>
    </source>
</evidence>
<feature type="transmembrane region" description="Helical" evidence="1">
    <location>
        <begin position="20"/>
        <end position="42"/>
    </location>
</feature>
<dbReference type="AlphaFoldDB" id="A0A8D8TZU3"/>
<dbReference type="EMBL" id="HBUF01335461">
    <property type="protein sequence ID" value="CAG6697945.1"/>
    <property type="molecule type" value="Transcribed_RNA"/>
</dbReference>
<feature type="transmembrane region" description="Helical" evidence="1">
    <location>
        <begin position="49"/>
        <end position="68"/>
    </location>
</feature>